<dbReference type="SMART" id="SM01321">
    <property type="entry name" value="Y1_Tnp"/>
    <property type="match status" value="1"/>
</dbReference>
<dbReference type="PANTHER" id="PTHR33360:SF2">
    <property type="entry name" value="TRANSPOSASE FOR INSERTION SEQUENCE ELEMENT IS200"/>
    <property type="match status" value="1"/>
</dbReference>
<dbReference type="Pfam" id="PF01797">
    <property type="entry name" value="Y1_Tnp"/>
    <property type="match status" value="1"/>
</dbReference>
<proteinExistence type="predicted"/>
<accession>A0ABN7LVH6</accession>
<evidence type="ECO:0000313" key="3">
    <source>
        <dbReference type="Proteomes" id="UP000675880"/>
    </source>
</evidence>
<organism evidence="2 3">
    <name type="scientific">Nitrospira defluvii</name>
    <dbReference type="NCBI Taxonomy" id="330214"/>
    <lineage>
        <taxon>Bacteria</taxon>
        <taxon>Pseudomonadati</taxon>
        <taxon>Nitrospirota</taxon>
        <taxon>Nitrospiria</taxon>
        <taxon>Nitrospirales</taxon>
        <taxon>Nitrospiraceae</taxon>
        <taxon>Nitrospira</taxon>
    </lineage>
</organism>
<reference evidence="2 3" key="1">
    <citation type="submission" date="2021-02" db="EMBL/GenBank/DDBJ databases">
        <authorList>
            <person name="Han P."/>
        </authorList>
    </citation>
    <scope>NUCLEOTIDE SEQUENCE [LARGE SCALE GENOMIC DNA]</scope>
    <source>
        <strain evidence="2">Candidatus Nitrospira sp. ZN2</strain>
    </source>
</reference>
<dbReference type="RefSeq" id="WP_213043143.1">
    <property type="nucleotide sequence ID" value="NZ_CAJNBJ010000017.1"/>
</dbReference>
<gene>
    <name evidence="2" type="ORF">NSPZN2_40306</name>
</gene>
<evidence type="ECO:0000259" key="1">
    <source>
        <dbReference type="SMART" id="SM01321"/>
    </source>
</evidence>
<dbReference type="InterPro" id="IPR036515">
    <property type="entry name" value="Transposase_17_sf"/>
</dbReference>
<dbReference type="NCBIfam" id="NF033573">
    <property type="entry name" value="transpos_IS200"/>
    <property type="match status" value="1"/>
</dbReference>
<evidence type="ECO:0000313" key="2">
    <source>
        <dbReference type="EMBL" id="CAE6771421.1"/>
    </source>
</evidence>
<comment type="caution">
    <text evidence="2">The sequence shown here is derived from an EMBL/GenBank/DDBJ whole genome shotgun (WGS) entry which is preliminary data.</text>
</comment>
<dbReference type="InterPro" id="IPR002686">
    <property type="entry name" value="Transposase_17"/>
</dbReference>
<sequence length="149" mass="17330">MADQKEEEVRKGAHCAWQIHYHMAFPVKYRKALLDEAVTAIIEEMAAEIAERFPIEREAMGTDQNQTHLRCSAHPNMAPGRIVQMFKSITAREIFRRKPAVKRVLWGGELWTDGYDVATVGARANWQTVERYVQRQGHPREDLRQLRMV</sequence>
<protein>
    <submittedName>
        <fullName evidence="2">Transposase</fullName>
    </submittedName>
</protein>
<dbReference type="EMBL" id="CAJNBJ010000017">
    <property type="protein sequence ID" value="CAE6771421.1"/>
    <property type="molecule type" value="Genomic_DNA"/>
</dbReference>
<dbReference type="Gene3D" id="3.30.70.1290">
    <property type="entry name" value="Transposase IS200-like"/>
    <property type="match status" value="1"/>
</dbReference>
<keyword evidence="3" id="KW-1185">Reference proteome</keyword>
<dbReference type="SUPFAM" id="SSF143422">
    <property type="entry name" value="Transposase IS200-like"/>
    <property type="match status" value="1"/>
</dbReference>
<dbReference type="PANTHER" id="PTHR33360">
    <property type="entry name" value="TRANSPOSASE FOR INSERTION SEQUENCE ELEMENT IS200"/>
    <property type="match status" value="1"/>
</dbReference>
<dbReference type="Proteomes" id="UP000675880">
    <property type="component" value="Unassembled WGS sequence"/>
</dbReference>
<feature type="domain" description="Transposase IS200-like" evidence="1">
    <location>
        <begin position="16"/>
        <end position="136"/>
    </location>
</feature>
<name>A0ABN7LVH6_9BACT</name>